<sequence>MTADFAAVAAGMTYREPRIPAVGNVTGEAVGADDWCSADYWVRHVRQPVRFAAGMGSLAGEGVTTVLELGPDSGLTASAHQALLAAGITDPVAVPLLRRSIAEPEALLTGLGQAWRRGVAVNWRHAHGTESLDLPTYAFDRQRFWIDATYQPAEQAAPRAMAGRAEPMWTPGPVDASHPDRVDAALDMIRAHAARVLGHPRASAVDPDQGFLDAGFDSLTAMELRNGLVALTGLDLPATLVFDHPTPAAMAEWMVAEGTRSVVPVARAATDEPVAIVGLACRYPGGVVSGSGLWDLVLGGVDAVSGFPVDRGWPEDLYDPDPDRVGRTYCTRGGFLEDVAGFDAEFFGISPREALAMDPQQRLLLEVSWEALENAGLNQQELRGTATGVYIGGATSGYADLAGISQGESEGYTFTGNSTSVLSGRISYVFGFEGPAVSVDTACSSSLVALHLAVQGLRRGECGLALAGGVQVMASPAAFVEFSRQRGLAADGRCKAFSAAADGTSWAEGVGVVVLERLSDARRYRHRVLAVVRGSAVNQDGASSGLTAPNGPAQERVIRAALVDGGWWRVMWMWWRRMVRGRCWGIRLRLRLW</sequence>
<keyword evidence="7" id="KW-1185">Reference proteome</keyword>
<dbReference type="SUPFAM" id="SSF52151">
    <property type="entry name" value="FabD/lysophospholipase-like"/>
    <property type="match status" value="1"/>
</dbReference>
<dbReference type="PROSITE" id="PS00012">
    <property type="entry name" value="PHOSPHOPANTETHEINE"/>
    <property type="match status" value="1"/>
</dbReference>
<dbReference type="CDD" id="cd00833">
    <property type="entry name" value="PKS"/>
    <property type="match status" value="1"/>
</dbReference>
<dbReference type="Gene3D" id="3.40.366.10">
    <property type="entry name" value="Malonyl-Coenzyme A Acyl Carrier Protein, domain 2"/>
    <property type="match status" value="1"/>
</dbReference>
<evidence type="ECO:0000313" key="7">
    <source>
        <dbReference type="Proteomes" id="UP000503011"/>
    </source>
</evidence>
<reference evidence="6 7" key="1">
    <citation type="submission" date="2020-03" db="EMBL/GenBank/DDBJ databases">
        <title>Whole genome shotgun sequence of Phytohabitans suffuscus NBRC 105367.</title>
        <authorList>
            <person name="Komaki H."/>
            <person name="Tamura T."/>
        </authorList>
    </citation>
    <scope>NUCLEOTIDE SEQUENCE [LARGE SCALE GENOMIC DNA]</scope>
    <source>
        <strain evidence="6 7">NBRC 105367</strain>
    </source>
</reference>
<gene>
    <name evidence="6" type="ORF">Psuf_018820</name>
</gene>
<dbReference type="Pfam" id="PF02801">
    <property type="entry name" value="Ketoacyl-synt_C"/>
    <property type="match status" value="1"/>
</dbReference>
<dbReference type="PANTHER" id="PTHR43775">
    <property type="entry name" value="FATTY ACID SYNTHASE"/>
    <property type="match status" value="1"/>
</dbReference>
<dbReference type="InterPro" id="IPR036736">
    <property type="entry name" value="ACP-like_sf"/>
</dbReference>
<reference evidence="6 7" key="2">
    <citation type="submission" date="2020-03" db="EMBL/GenBank/DDBJ databases">
        <authorList>
            <person name="Ichikawa N."/>
            <person name="Kimura A."/>
            <person name="Kitahashi Y."/>
            <person name="Uohara A."/>
        </authorList>
    </citation>
    <scope>NUCLEOTIDE SEQUENCE [LARGE SCALE GENOMIC DNA]</scope>
    <source>
        <strain evidence="6 7">NBRC 105367</strain>
    </source>
</reference>
<dbReference type="InterPro" id="IPR014031">
    <property type="entry name" value="Ketoacyl_synth_C"/>
</dbReference>
<evidence type="ECO:0000259" key="5">
    <source>
        <dbReference type="PROSITE" id="PS52004"/>
    </source>
</evidence>
<evidence type="ECO:0000256" key="2">
    <source>
        <dbReference type="ARBA" id="ARBA00022553"/>
    </source>
</evidence>
<feature type="domain" description="Ketosynthase family 3 (KS3)" evidence="5">
    <location>
        <begin position="271"/>
        <end position="593"/>
    </location>
</feature>
<dbReference type="InterPro" id="IPR050091">
    <property type="entry name" value="PKS_NRPS_Biosynth_Enz"/>
</dbReference>
<feature type="domain" description="Carrier" evidence="4">
    <location>
        <begin position="183"/>
        <end position="258"/>
    </location>
</feature>
<name>A0A6F8YEX4_9ACTN</name>
<dbReference type="Gene3D" id="3.30.70.3290">
    <property type="match status" value="1"/>
</dbReference>
<proteinExistence type="predicted"/>
<dbReference type="PROSITE" id="PS00606">
    <property type="entry name" value="KS3_1"/>
    <property type="match status" value="1"/>
</dbReference>
<dbReference type="InterPro" id="IPR016039">
    <property type="entry name" value="Thiolase-like"/>
</dbReference>
<dbReference type="GO" id="GO:0006633">
    <property type="term" value="P:fatty acid biosynthetic process"/>
    <property type="evidence" value="ECO:0007669"/>
    <property type="project" value="InterPro"/>
</dbReference>
<dbReference type="SUPFAM" id="SSF47336">
    <property type="entry name" value="ACP-like"/>
    <property type="match status" value="1"/>
</dbReference>
<evidence type="ECO:0000256" key="3">
    <source>
        <dbReference type="ARBA" id="ARBA00022679"/>
    </source>
</evidence>
<organism evidence="6 7">
    <name type="scientific">Phytohabitans suffuscus</name>
    <dbReference type="NCBI Taxonomy" id="624315"/>
    <lineage>
        <taxon>Bacteria</taxon>
        <taxon>Bacillati</taxon>
        <taxon>Actinomycetota</taxon>
        <taxon>Actinomycetes</taxon>
        <taxon>Micromonosporales</taxon>
        <taxon>Micromonosporaceae</taxon>
    </lineage>
</organism>
<keyword evidence="1" id="KW-0596">Phosphopantetheine</keyword>
<dbReference type="PANTHER" id="PTHR43775:SF51">
    <property type="entry name" value="INACTIVE PHENOLPHTHIOCEROL SYNTHESIS POLYKETIDE SYNTHASE TYPE I PKS1-RELATED"/>
    <property type="match status" value="1"/>
</dbReference>
<dbReference type="InterPro" id="IPR020841">
    <property type="entry name" value="PKS_Beta-ketoAc_synthase_dom"/>
</dbReference>
<dbReference type="PROSITE" id="PS50075">
    <property type="entry name" value="CARRIER"/>
    <property type="match status" value="1"/>
</dbReference>
<dbReference type="Pfam" id="PF00109">
    <property type="entry name" value="ketoacyl-synt"/>
    <property type="match status" value="1"/>
</dbReference>
<dbReference type="Proteomes" id="UP000503011">
    <property type="component" value="Chromosome"/>
</dbReference>
<dbReference type="Gene3D" id="3.40.47.10">
    <property type="match status" value="1"/>
</dbReference>
<dbReference type="Gene3D" id="1.10.1200.10">
    <property type="entry name" value="ACP-like"/>
    <property type="match status" value="1"/>
</dbReference>
<dbReference type="InterPro" id="IPR009081">
    <property type="entry name" value="PP-bd_ACP"/>
</dbReference>
<accession>A0A6F8YEX4</accession>
<keyword evidence="2" id="KW-0597">Phosphoprotein</keyword>
<dbReference type="InterPro" id="IPR001227">
    <property type="entry name" value="Ac_transferase_dom_sf"/>
</dbReference>
<dbReference type="Pfam" id="PF00550">
    <property type="entry name" value="PP-binding"/>
    <property type="match status" value="1"/>
</dbReference>
<dbReference type="GO" id="GO:0004315">
    <property type="term" value="F:3-oxoacyl-[acyl-carrier-protein] synthase activity"/>
    <property type="evidence" value="ECO:0007669"/>
    <property type="project" value="InterPro"/>
</dbReference>
<dbReference type="InterPro" id="IPR020806">
    <property type="entry name" value="PKS_PP-bd"/>
</dbReference>
<dbReference type="SMART" id="SM00827">
    <property type="entry name" value="PKS_AT"/>
    <property type="match status" value="1"/>
</dbReference>
<dbReference type="GO" id="GO:0031177">
    <property type="term" value="F:phosphopantetheine binding"/>
    <property type="evidence" value="ECO:0007669"/>
    <property type="project" value="InterPro"/>
</dbReference>
<dbReference type="KEGG" id="psuu:Psuf_018820"/>
<keyword evidence="3" id="KW-0808">Transferase</keyword>
<protein>
    <submittedName>
        <fullName evidence="6">Uncharacterized protein</fullName>
    </submittedName>
</protein>
<dbReference type="SMART" id="SM01294">
    <property type="entry name" value="PKS_PP_betabranch"/>
    <property type="match status" value="1"/>
</dbReference>
<evidence type="ECO:0000313" key="6">
    <source>
        <dbReference type="EMBL" id="BCB84569.1"/>
    </source>
</evidence>
<dbReference type="GO" id="GO:0004312">
    <property type="term" value="F:fatty acid synthase activity"/>
    <property type="evidence" value="ECO:0007669"/>
    <property type="project" value="TreeGrafter"/>
</dbReference>
<dbReference type="SMART" id="SM00825">
    <property type="entry name" value="PKS_KS"/>
    <property type="match status" value="1"/>
</dbReference>
<dbReference type="PROSITE" id="PS52004">
    <property type="entry name" value="KS3_2"/>
    <property type="match status" value="1"/>
</dbReference>
<dbReference type="InterPro" id="IPR006162">
    <property type="entry name" value="Ppantetheine_attach_site"/>
</dbReference>
<dbReference type="SUPFAM" id="SSF53901">
    <property type="entry name" value="Thiolase-like"/>
    <property type="match status" value="2"/>
</dbReference>
<dbReference type="InterPro" id="IPR016035">
    <property type="entry name" value="Acyl_Trfase/lysoPLipase"/>
</dbReference>
<dbReference type="EMBL" id="AP022871">
    <property type="protein sequence ID" value="BCB84569.1"/>
    <property type="molecule type" value="Genomic_DNA"/>
</dbReference>
<dbReference type="SMART" id="SM00823">
    <property type="entry name" value="PKS_PP"/>
    <property type="match status" value="1"/>
</dbReference>
<evidence type="ECO:0000259" key="4">
    <source>
        <dbReference type="PROSITE" id="PS50075"/>
    </source>
</evidence>
<dbReference type="InterPro" id="IPR014043">
    <property type="entry name" value="Acyl_transferase_dom"/>
</dbReference>
<dbReference type="InterPro" id="IPR014030">
    <property type="entry name" value="Ketoacyl_synth_N"/>
</dbReference>
<dbReference type="AlphaFoldDB" id="A0A6F8YEX4"/>
<dbReference type="InterPro" id="IPR018201">
    <property type="entry name" value="Ketoacyl_synth_AS"/>
</dbReference>
<evidence type="ECO:0000256" key="1">
    <source>
        <dbReference type="ARBA" id="ARBA00022450"/>
    </source>
</evidence>